<dbReference type="EMBL" id="KN726253">
    <property type="protein sequence ID" value="KIH68944.1"/>
    <property type="molecule type" value="Genomic_DNA"/>
</dbReference>
<evidence type="ECO:0000256" key="12">
    <source>
        <dbReference type="ARBA" id="ARBA00023303"/>
    </source>
</evidence>
<keyword evidence="7" id="KW-0915">Sodium</keyword>
<evidence type="ECO:0000256" key="10">
    <source>
        <dbReference type="ARBA" id="ARBA00023180"/>
    </source>
</evidence>
<evidence type="ECO:0000313" key="14">
    <source>
        <dbReference type="EMBL" id="KIH68944.1"/>
    </source>
</evidence>
<dbReference type="PRINTS" id="PR01078">
    <property type="entry name" value="AMINACHANNEL"/>
</dbReference>
<protein>
    <submittedName>
        <fullName evidence="14">Uncharacterized protein</fullName>
    </submittedName>
</protein>
<dbReference type="Gene3D" id="2.60.470.10">
    <property type="entry name" value="Acid-sensing ion channels like domains"/>
    <property type="match status" value="1"/>
</dbReference>
<dbReference type="GO" id="GO:0015280">
    <property type="term" value="F:ligand-gated sodium channel activity"/>
    <property type="evidence" value="ECO:0007669"/>
    <property type="project" value="TreeGrafter"/>
</dbReference>
<evidence type="ECO:0000256" key="9">
    <source>
        <dbReference type="ARBA" id="ARBA00023136"/>
    </source>
</evidence>
<keyword evidence="4 13" id="KW-0894">Sodium channel</keyword>
<dbReference type="PANTHER" id="PTHR11690:SF177">
    <property type="entry name" value="EGF-LIKE DOMAIN-CONTAINING PROTEIN"/>
    <property type="match status" value="1"/>
</dbReference>
<sequence length="154" mass="17904">MLEDLMRNPSQIKDMVPFIIGLQENDNRTGLSWEYADMFHWAAFEEKRLDLERDLYKWNDVVLGNCFTFNHRTSNFNYKMRSSGIQGGLQALVNVGSHEYVPWFDSASILVFVHNKDEYVFSESVRYNAQPDGETLILVRDLPLHICTPPLVKS</sequence>
<keyword evidence="5 13" id="KW-0812">Transmembrane</keyword>
<reference evidence="14 15" key="1">
    <citation type="submission" date="2013-12" db="EMBL/GenBank/DDBJ databases">
        <title>Draft genome of the parsitic nematode Ancylostoma duodenale.</title>
        <authorList>
            <person name="Mitreva M."/>
        </authorList>
    </citation>
    <scope>NUCLEOTIDE SEQUENCE [LARGE SCALE GENOMIC DNA]</scope>
    <source>
        <strain evidence="14 15">Zhejiang</strain>
    </source>
</reference>
<keyword evidence="3 13" id="KW-0813">Transport</keyword>
<evidence type="ECO:0000256" key="13">
    <source>
        <dbReference type="RuleBase" id="RU000679"/>
    </source>
</evidence>
<comment type="subcellular location">
    <subcellularLocation>
        <location evidence="1">Membrane</location>
        <topology evidence="1">Multi-pass membrane protein</topology>
    </subcellularLocation>
</comment>
<keyword evidence="9" id="KW-0472">Membrane</keyword>
<evidence type="ECO:0000256" key="3">
    <source>
        <dbReference type="ARBA" id="ARBA00022448"/>
    </source>
</evidence>
<evidence type="ECO:0000256" key="5">
    <source>
        <dbReference type="ARBA" id="ARBA00022692"/>
    </source>
</evidence>
<keyword evidence="6" id="KW-1133">Transmembrane helix</keyword>
<keyword evidence="8 13" id="KW-0406">Ion transport</keyword>
<keyword evidence="11 13" id="KW-0739">Sodium transport</keyword>
<keyword evidence="10" id="KW-0325">Glycoprotein</keyword>
<evidence type="ECO:0000256" key="2">
    <source>
        <dbReference type="ARBA" id="ARBA00007193"/>
    </source>
</evidence>
<organism evidence="14 15">
    <name type="scientific">Ancylostoma duodenale</name>
    <dbReference type="NCBI Taxonomy" id="51022"/>
    <lineage>
        <taxon>Eukaryota</taxon>
        <taxon>Metazoa</taxon>
        <taxon>Ecdysozoa</taxon>
        <taxon>Nematoda</taxon>
        <taxon>Chromadorea</taxon>
        <taxon>Rhabditida</taxon>
        <taxon>Rhabditina</taxon>
        <taxon>Rhabditomorpha</taxon>
        <taxon>Strongyloidea</taxon>
        <taxon>Ancylostomatidae</taxon>
        <taxon>Ancylostomatinae</taxon>
        <taxon>Ancylostoma</taxon>
    </lineage>
</organism>
<dbReference type="Proteomes" id="UP000054047">
    <property type="component" value="Unassembled WGS sequence"/>
</dbReference>
<evidence type="ECO:0000256" key="1">
    <source>
        <dbReference type="ARBA" id="ARBA00004141"/>
    </source>
</evidence>
<dbReference type="AlphaFoldDB" id="A0A0C2HBC3"/>
<evidence type="ECO:0000256" key="8">
    <source>
        <dbReference type="ARBA" id="ARBA00023065"/>
    </source>
</evidence>
<evidence type="ECO:0000313" key="15">
    <source>
        <dbReference type="Proteomes" id="UP000054047"/>
    </source>
</evidence>
<evidence type="ECO:0000256" key="11">
    <source>
        <dbReference type="ARBA" id="ARBA00023201"/>
    </source>
</evidence>
<keyword evidence="12 13" id="KW-0407">Ion channel</keyword>
<keyword evidence="15" id="KW-1185">Reference proteome</keyword>
<gene>
    <name evidence="14" type="ORF">ANCDUO_00718</name>
</gene>
<comment type="similarity">
    <text evidence="2 13">Belongs to the amiloride-sensitive sodium channel (TC 1.A.6) family.</text>
</comment>
<evidence type="ECO:0000256" key="4">
    <source>
        <dbReference type="ARBA" id="ARBA00022461"/>
    </source>
</evidence>
<evidence type="ECO:0000256" key="7">
    <source>
        <dbReference type="ARBA" id="ARBA00023053"/>
    </source>
</evidence>
<evidence type="ECO:0000256" key="6">
    <source>
        <dbReference type="ARBA" id="ARBA00022989"/>
    </source>
</evidence>
<dbReference type="InterPro" id="IPR001873">
    <property type="entry name" value="ENaC"/>
</dbReference>
<dbReference type="PANTHER" id="PTHR11690">
    <property type="entry name" value="AMILORIDE-SENSITIVE SODIUM CHANNEL-RELATED"/>
    <property type="match status" value="1"/>
</dbReference>
<accession>A0A0C2HBC3</accession>
<proteinExistence type="inferred from homology"/>
<name>A0A0C2HBC3_9BILA</name>
<dbReference type="GO" id="GO:0005886">
    <property type="term" value="C:plasma membrane"/>
    <property type="evidence" value="ECO:0007669"/>
    <property type="project" value="TreeGrafter"/>
</dbReference>
<dbReference type="Pfam" id="PF00858">
    <property type="entry name" value="ASC"/>
    <property type="match status" value="1"/>
</dbReference>
<dbReference type="OrthoDB" id="5800348at2759"/>